<dbReference type="PATRIC" id="fig|1299334.3.peg.7065"/>
<comment type="caution">
    <text evidence="1">The sequence shown here is derived from an EMBL/GenBank/DDBJ whole genome shotgun (WGS) entry which is preliminary data.</text>
</comment>
<name>X7ZTR4_MYCXE</name>
<gene>
    <name evidence="1" type="ORF">I553_5103</name>
</gene>
<accession>X7ZTR4</accession>
<organism evidence="1">
    <name type="scientific">Mycobacterium xenopi 4042</name>
    <dbReference type="NCBI Taxonomy" id="1299334"/>
    <lineage>
        <taxon>Bacteria</taxon>
        <taxon>Bacillati</taxon>
        <taxon>Actinomycetota</taxon>
        <taxon>Actinomycetes</taxon>
        <taxon>Mycobacteriales</taxon>
        <taxon>Mycobacteriaceae</taxon>
        <taxon>Mycobacterium</taxon>
    </lineage>
</organism>
<reference evidence="1" key="1">
    <citation type="submission" date="2014-01" db="EMBL/GenBank/DDBJ databases">
        <authorList>
            <person name="Brown-Elliot B."/>
            <person name="Wallace R."/>
            <person name="Lenaerts A."/>
            <person name="Ordway D."/>
            <person name="DeGroote M.A."/>
            <person name="Parker T."/>
            <person name="Sizemore C."/>
            <person name="Tallon L.J."/>
            <person name="Sadzewicz L.K."/>
            <person name="Sengamalay N."/>
            <person name="Fraser C.M."/>
            <person name="Hine E."/>
            <person name="Shefchek K.A."/>
            <person name="Das S.P."/>
            <person name="Tettelin H."/>
        </authorList>
    </citation>
    <scope>NUCLEOTIDE SEQUENCE [LARGE SCALE GENOMIC DNA]</scope>
    <source>
        <strain evidence="1">4042</strain>
    </source>
</reference>
<sequence>MGYLNDQKHDIIAATESLNNLVGQFADQKPVIDKALKTIPEALSVLKDERDNLAEALSELGKVGRLPPIRSTKLRRTWSRSSKTSGRCCNHWPMPGPANPFSWFPRNFPVPERHTS</sequence>
<evidence type="ECO:0000313" key="1">
    <source>
        <dbReference type="EMBL" id="EUA23027.1"/>
    </source>
</evidence>
<protein>
    <submittedName>
        <fullName evidence="1">Putative lprM protein</fullName>
    </submittedName>
</protein>
<dbReference type="AlphaFoldDB" id="X7ZTR4"/>
<proteinExistence type="predicted"/>
<dbReference type="EMBL" id="JAOB01000069">
    <property type="protein sequence ID" value="EUA23027.1"/>
    <property type="molecule type" value="Genomic_DNA"/>
</dbReference>